<organism evidence="2 3">
    <name type="scientific">Paracoccus phage vB_PmaS-R3</name>
    <dbReference type="NCBI Taxonomy" id="2494563"/>
    <lineage>
        <taxon>Viruses</taxon>
        <taxon>Duplodnaviria</taxon>
        <taxon>Heunggongvirae</taxon>
        <taxon>Uroviricota</taxon>
        <taxon>Caudoviricetes</taxon>
        <taxon>Zhuquevirus</taxon>
        <taxon>Zhuquevirus R3</taxon>
    </lineage>
</organism>
<name>A0A0B5A5A9_9CAUD</name>
<accession>A0A0B5A5A9</accession>
<feature type="compositionally biased region" description="Low complexity" evidence="1">
    <location>
        <begin position="139"/>
        <end position="148"/>
    </location>
</feature>
<dbReference type="Proteomes" id="UP000031732">
    <property type="component" value="Genome"/>
</dbReference>
<evidence type="ECO:0000256" key="1">
    <source>
        <dbReference type="SAM" id="MobiDB-lite"/>
    </source>
</evidence>
<sequence length="148" mass="15887">MAHALTRIPRILFFIKGTLPTLEQSLEADKLAPMRVSFRNANLVPEDGALEACDGWHGEDTPKRYRKAYPTAEEAAENYTKAREEAYAAKAKAADDAKKAGLDATAAEAKANADKAAADKKKTDEAAKKAKEDADAKAKAAAAWKPNA</sequence>
<evidence type="ECO:0000313" key="2">
    <source>
        <dbReference type="EMBL" id="AJD83164.1"/>
    </source>
</evidence>
<protein>
    <submittedName>
        <fullName evidence="2">Uncharacterized protein</fullName>
    </submittedName>
</protein>
<dbReference type="RefSeq" id="YP_009126430.1">
    <property type="nucleotide sequence ID" value="NC_026608.1"/>
</dbReference>
<reference evidence="3" key="1">
    <citation type="submission" date="2014-11" db="EMBL/GenBank/DDBJ databases">
        <title>Complete genome sequence of Paracoccus marcusii phage vB_PmaS_IMEP1 isolated from the South China Sea.</title>
        <authorList>
            <person name="Xu Y."/>
            <person name="Zhang R."/>
            <person name="Jiao N."/>
        </authorList>
    </citation>
    <scope>NUCLEOTIDE SEQUENCE [LARGE SCALE GENOMIC DNA]</scope>
</reference>
<keyword evidence="3" id="KW-1185">Reference proteome</keyword>
<dbReference type="KEGG" id="vg:23681324"/>
<reference evidence="2 3" key="2">
    <citation type="journal article" date="2015" name="Stand. Genomic Sci.">
        <title>Complete genome sequence of Paracoccus marcusii phage vB_PmaS-R3 isolated from the South China Sea.</title>
        <authorList>
            <person name="Xu Y."/>
            <person name="Zhang R."/>
            <person name="Jiao N."/>
        </authorList>
    </citation>
    <scope>NUCLEOTIDE SEQUENCE [LARGE SCALE GENOMIC DNA]</scope>
</reference>
<evidence type="ECO:0000313" key="3">
    <source>
        <dbReference type="Proteomes" id="UP000031732"/>
    </source>
</evidence>
<feature type="compositionally biased region" description="Basic and acidic residues" evidence="1">
    <location>
        <begin position="111"/>
        <end position="138"/>
    </location>
</feature>
<dbReference type="GeneID" id="23681324"/>
<dbReference type="EMBL" id="KP162168">
    <property type="protein sequence ID" value="AJD83164.1"/>
    <property type="molecule type" value="Genomic_DNA"/>
</dbReference>
<feature type="region of interest" description="Disordered" evidence="1">
    <location>
        <begin position="105"/>
        <end position="148"/>
    </location>
</feature>
<proteinExistence type="predicted"/>